<evidence type="ECO:0000256" key="4">
    <source>
        <dbReference type="ARBA" id="ARBA00022840"/>
    </source>
</evidence>
<dbReference type="InterPro" id="IPR003439">
    <property type="entry name" value="ABC_transporter-like_ATP-bd"/>
</dbReference>
<dbReference type="Pfam" id="PF00005">
    <property type="entry name" value="ABC_tran"/>
    <property type="match status" value="1"/>
</dbReference>
<comment type="caution">
    <text evidence="6">The sequence shown here is derived from an EMBL/GenBank/DDBJ whole genome shotgun (WGS) entry which is preliminary data.</text>
</comment>
<dbReference type="SMART" id="SM00382">
    <property type="entry name" value="AAA"/>
    <property type="match status" value="1"/>
</dbReference>
<proteinExistence type="inferred from homology"/>
<dbReference type="GO" id="GO:0005524">
    <property type="term" value="F:ATP binding"/>
    <property type="evidence" value="ECO:0007669"/>
    <property type="project" value="UniProtKB-KW"/>
</dbReference>
<dbReference type="InterPro" id="IPR027417">
    <property type="entry name" value="P-loop_NTPase"/>
</dbReference>
<dbReference type="Proteomes" id="UP001138997">
    <property type="component" value="Unassembled WGS sequence"/>
</dbReference>
<dbReference type="Gene3D" id="3.40.50.300">
    <property type="entry name" value="P-loop containing nucleotide triphosphate hydrolases"/>
    <property type="match status" value="1"/>
</dbReference>
<dbReference type="PANTHER" id="PTHR43335:SF4">
    <property type="entry name" value="ABC TRANSPORTER, ATP-BINDING PROTEIN"/>
    <property type="match status" value="1"/>
</dbReference>
<evidence type="ECO:0000256" key="3">
    <source>
        <dbReference type="ARBA" id="ARBA00022741"/>
    </source>
</evidence>
<protein>
    <submittedName>
        <fullName evidence="6">ABC transporter ATP-binding protein</fullName>
    </submittedName>
</protein>
<comment type="similarity">
    <text evidence="1">Belongs to the ABC transporter superfamily.</text>
</comment>
<keyword evidence="2" id="KW-0813">Transport</keyword>
<dbReference type="InterPro" id="IPR003593">
    <property type="entry name" value="AAA+_ATPase"/>
</dbReference>
<evidence type="ECO:0000313" key="7">
    <source>
        <dbReference type="Proteomes" id="UP001138997"/>
    </source>
</evidence>
<dbReference type="SUPFAM" id="SSF52540">
    <property type="entry name" value="P-loop containing nucleoside triphosphate hydrolases"/>
    <property type="match status" value="1"/>
</dbReference>
<dbReference type="CDD" id="cd03268">
    <property type="entry name" value="ABC_BcrA_bacitracin_resist"/>
    <property type="match status" value="1"/>
</dbReference>
<dbReference type="PROSITE" id="PS50893">
    <property type="entry name" value="ABC_TRANSPORTER_2"/>
    <property type="match status" value="1"/>
</dbReference>
<evidence type="ECO:0000313" key="6">
    <source>
        <dbReference type="EMBL" id="MCD5309809.1"/>
    </source>
</evidence>
<gene>
    <name evidence="6" type="ORF">LR394_02800</name>
</gene>
<dbReference type="EMBL" id="JAJOMB010000001">
    <property type="protein sequence ID" value="MCD5309809.1"/>
    <property type="molecule type" value="Genomic_DNA"/>
</dbReference>
<keyword evidence="3" id="KW-0547">Nucleotide-binding</keyword>
<sequence length="329" mass="34918">MTNSGDVVVATDRLTKRYGKGEGTRLAVDAVSLTVRRGEVYGFLGPNGAGKTTTLRMVLGLIRPTSGTATVLGRPAGGPEVTERVGALIEGPGFYPYLSGRDNLRVMARYRGLSSDAAEIALERVDLAKRGNDKFRSYSLGMKQRLGVASALMGDPELIVLDEPTNGLDPAGMQDMRRLIVSLAESGTTIVLSSHLLAEVQEICDRVGVINGGRLLRESTVTELRGGTLLRVRATPPDKALAVAMRIAGDDGVRRIGPVENGRGPVDDVETLVLSLPPAMAPEVARVLIAEGADIHEIALLERSLEEVFFEMTTPVAATPTVPASVPNL</sequence>
<dbReference type="PROSITE" id="PS00211">
    <property type="entry name" value="ABC_TRANSPORTER_1"/>
    <property type="match status" value="1"/>
</dbReference>
<feature type="domain" description="ABC transporter" evidence="5">
    <location>
        <begin position="9"/>
        <end position="237"/>
    </location>
</feature>
<keyword evidence="4 6" id="KW-0067">ATP-binding</keyword>
<dbReference type="PANTHER" id="PTHR43335">
    <property type="entry name" value="ABC TRANSPORTER, ATP-BINDING PROTEIN"/>
    <property type="match status" value="1"/>
</dbReference>
<evidence type="ECO:0000259" key="5">
    <source>
        <dbReference type="PROSITE" id="PS50893"/>
    </source>
</evidence>
<name>A0A9X1N9L2_9ACTN</name>
<dbReference type="AlphaFoldDB" id="A0A9X1N9L2"/>
<dbReference type="GO" id="GO:0016887">
    <property type="term" value="F:ATP hydrolysis activity"/>
    <property type="evidence" value="ECO:0007669"/>
    <property type="project" value="InterPro"/>
</dbReference>
<dbReference type="RefSeq" id="WP_231438727.1">
    <property type="nucleotide sequence ID" value="NZ_JAJOMB010000001.1"/>
</dbReference>
<keyword evidence="7" id="KW-1185">Reference proteome</keyword>
<reference evidence="6" key="1">
    <citation type="submission" date="2021-11" db="EMBL/GenBank/DDBJ databases">
        <title>Streptomyces corallinus and Kineosporia corallina sp. nov., two new coral-derived marine actinobacteria.</title>
        <authorList>
            <person name="Buangrab K."/>
            <person name="Sutthacheep M."/>
            <person name="Yeemin T."/>
            <person name="Harunari E."/>
            <person name="Igarashi Y."/>
            <person name="Sripreechasak P."/>
            <person name="Kanchanasin P."/>
            <person name="Tanasupawat S."/>
            <person name="Phongsopitanun W."/>
        </authorList>
    </citation>
    <scope>NUCLEOTIDE SEQUENCE</scope>
    <source>
        <strain evidence="6">JCM 31032</strain>
    </source>
</reference>
<accession>A0A9X1N9L2</accession>
<evidence type="ECO:0000256" key="2">
    <source>
        <dbReference type="ARBA" id="ARBA00022448"/>
    </source>
</evidence>
<evidence type="ECO:0000256" key="1">
    <source>
        <dbReference type="ARBA" id="ARBA00005417"/>
    </source>
</evidence>
<organism evidence="6 7">
    <name type="scientific">Kineosporia babensis</name>
    <dbReference type="NCBI Taxonomy" id="499548"/>
    <lineage>
        <taxon>Bacteria</taxon>
        <taxon>Bacillati</taxon>
        <taxon>Actinomycetota</taxon>
        <taxon>Actinomycetes</taxon>
        <taxon>Kineosporiales</taxon>
        <taxon>Kineosporiaceae</taxon>
        <taxon>Kineosporia</taxon>
    </lineage>
</organism>
<dbReference type="InterPro" id="IPR017871">
    <property type="entry name" value="ABC_transporter-like_CS"/>
</dbReference>